<dbReference type="Pfam" id="PF08241">
    <property type="entry name" value="Methyltransf_11"/>
    <property type="match status" value="1"/>
</dbReference>
<sequence length="218" mass="24004">MASCCGPDDPDRYDEVFDEEFARSVARRYRRNGLTPVERRIVDYVTSTGIAGASVLEVGGGVGELQRELLARGASRTVNLELSSAYEADARRLVEHAGVSGRVTRILGVDLAREPDSVDDADVVLLHRVVCCYPDAERLLGAAADRARHMVVFSHPPRSLLSRATVAAGNLMLRLRGRSYRGFVHEPAAMVAVLRRHGLEPRYRHRGLIWCVVGATRS</sequence>
<dbReference type="InterPro" id="IPR013216">
    <property type="entry name" value="Methyltransf_11"/>
</dbReference>
<feature type="domain" description="Methyltransferase type 11" evidence="1">
    <location>
        <begin position="56"/>
        <end position="143"/>
    </location>
</feature>
<dbReference type="EMBL" id="JAUSYY010000001">
    <property type="protein sequence ID" value="MDQ0896018.1"/>
    <property type="molecule type" value="Genomic_DNA"/>
</dbReference>
<reference evidence="2 3" key="1">
    <citation type="submission" date="2023-07" db="EMBL/GenBank/DDBJ databases">
        <title>Comparative genomics of wheat-associated soil bacteria to identify genetic determinants of phenazine resistance.</title>
        <authorList>
            <person name="Mouncey N."/>
        </authorList>
    </citation>
    <scope>NUCLEOTIDE SEQUENCE [LARGE SCALE GENOMIC DNA]</scope>
    <source>
        <strain evidence="2 3">V3I3</strain>
    </source>
</reference>
<evidence type="ECO:0000313" key="3">
    <source>
        <dbReference type="Proteomes" id="UP001239083"/>
    </source>
</evidence>
<dbReference type="Proteomes" id="UP001239083">
    <property type="component" value="Unassembled WGS sequence"/>
</dbReference>
<proteinExistence type="predicted"/>
<keyword evidence="3" id="KW-1185">Reference proteome</keyword>
<dbReference type="Gene3D" id="3.40.50.150">
    <property type="entry name" value="Vaccinia Virus protein VP39"/>
    <property type="match status" value="1"/>
</dbReference>
<evidence type="ECO:0000259" key="1">
    <source>
        <dbReference type="Pfam" id="PF08241"/>
    </source>
</evidence>
<gene>
    <name evidence="2" type="ORF">QFZ26_003573</name>
</gene>
<dbReference type="InterPro" id="IPR029063">
    <property type="entry name" value="SAM-dependent_MTases_sf"/>
</dbReference>
<accession>A0ABU0RD71</accession>
<comment type="caution">
    <text evidence="2">The sequence shown here is derived from an EMBL/GenBank/DDBJ whole genome shotgun (WGS) entry which is preliminary data.</text>
</comment>
<organism evidence="2 3">
    <name type="scientific">Agromyces ramosus</name>
    <dbReference type="NCBI Taxonomy" id="33879"/>
    <lineage>
        <taxon>Bacteria</taxon>
        <taxon>Bacillati</taxon>
        <taxon>Actinomycetota</taxon>
        <taxon>Actinomycetes</taxon>
        <taxon>Micrococcales</taxon>
        <taxon>Microbacteriaceae</taxon>
        <taxon>Agromyces</taxon>
    </lineage>
</organism>
<protein>
    <submittedName>
        <fullName evidence="2">16S rRNA G966 N2-methylase RsmD</fullName>
    </submittedName>
</protein>
<name>A0ABU0RD71_9MICO</name>
<dbReference type="RefSeq" id="WP_307044572.1">
    <property type="nucleotide sequence ID" value="NZ_JAUSYY010000001.1"/>
</dbReference>
<dbReference type="SUPFAM" id="SSF53335">
    <property type="entry name" value="S-adenosyl-L-methionine-dependent methyltransferases"/>
    <property type="match status" value="1"/>
</dbReference>
<evidence type="ECO:0000313" key="2">
    <source>
        <dbReference type="EMBL" id="MDQ0896018.1"/>
    </source>
</evidence>